<gene>
    <name evidence="3" type="ORF">GIB67_041234</name>
</gene>
<dbReference type="Pfam" id="PF07460">
    <property type="entry name" value="NUMOD3"/>
    <property type="match status" value="1"/>
</dbReference>
<protein>
    <recommendedName>
        <fullName evidence="2">Nuclease associated modular domain-containing protein</fullName>
    </recommendedName>
</protein>
<dbReference type="PANTHER" id="PTHR34199">
    <property type="entry name" value="NUMOD3 MOTIF FAMILY PROTEIN, EXPRESSED"/>
    <property type="match status" value="1"/>
</dbReference>
<accession>A0A7J7MGW5</accession>
<feature type="compositionally biased region" description="Basic and acidic residues" evidence="1">
    <location>
        <begin position="84"/>
        <end position="98"/>
    </location>
</feature>
<dbReference type="Proteomes" id="UP000541444">
    <property type="component" value="Unassembled WGS sequence"/>
</dbReference>
<dbReference type="OrthoDB" id="1932555at2759"/>
<dbReference type="InterPro" id="IPR003611">
    <property type="entry name" value="NUMOD3"/>
</dbReference>
<dbReference type="GO" id="GO:0003677">
    <property type="term" value="F:DNA binding"/>
    <property type="evidence" value="ECO:0007669"/>
    <property type="project" value="InterPro"/>
</dbReference>
<evidence type="ECO:0000256" key="1">
    <source>
        <dbReference type="SAM" id="MobiDB-lite"/>
    </source>
</evidence>
<feature type="compositionally biased region" description="Basic and acidic residues" evidence="1">
    <location>
        <begin position="107"/>
        <end position="121"/>
    </location>
</feature>
<sequence>MEFLDRYCHFTNFLPNSLSTLRAQALVHGNAFSNHTSEKEKASAWIQPIQITKKVNFDNETLEMRGAFLIKAVATLEPKCLVQNEDRPEDGHSLHFGHELNSQVSETSKDYTTRVDEGETLRRKRISKANKGNVPWNKGRKHSAGEQQV</sequence>
<evidence type="ECO:0000259" key="2">
    <source>
        <dbReference type="Pfam" id="PF07460"/>
    </source>
</evidence>
<keyword evidence="4" id="KW-1185">Reference proteome</keyword>
<organism evidence="3 4">
    <name type="scientific">Kingdonia uniflora</name>
    <dbReference type="NCBI Taxonomy" id="39325"/>
    <lineage>
        <taxon>Eukaryota</taxon>
        <taxon>Viridiplantae</taxon>
        <taxon>Streptophyta</taxon>
        <taxon>Embryophyta</taxon>
        <taxon>Tracheophyta</taxon>
        <taxon>Spermatophyta</taxon>
        <taxon>Magnoliopsida</taxon>
        <taxon>Ranunculales</taxon>
        <taxon>Circaeasteraceae</taxon>
        <taxon>Kingdonia</taxon>
    </lineage>
</organism>
<evidence type="ECO:0000313" key="4">
    <source>
        <dbReference type="Proteomes" id="UP000541444"/>
    </source>
</evidence>
<comment type="caution">
    <text evidence="3">The sequence shown here is derived from an EMBL/GenBank/DDBJ whole genome shotgun (WGS) entry which is preliminary data.</text>
</comment>
<evidence type="ECO:0000313" key="3">
    <source>
        <dbReference type="EMBL" id="KAF6153968.1"/>
    </source>
</evidence>
<reference evidence="3 4" key="1">
    <citation type="journal article" date="2020" name="IScience">
        <title>Genome Sequencing of the Endangered Kingdonia uniflora (Circaeasteraceae, Ranunculales) Reveals Potential Mechanisms of Evolutionary Specialization.</title>
        <authorList>
            <person name="Sun Y."/>
            <person name="Deng T."/>
            <person name="Zhang A."/>
            <person name="Moore M.J."/>
            <person name="Landis J.B."/>
            <person name="Lin N."/>
            <person name="Zhang H."/>
            <person name="Zhang X."/>
            <person name="Huang J."/>
            <person name="Zhang X."/>
            <person name="Sun H."/>
            <person name="Wang H."/>
        </authorList>
    </citation>
    <scope>NUCLEOTIDE SEQUENCE [LARGE SCALE GENOMIC DNA]</scope>
    <source>
        <strain evidence="3">TB1705</strain>
        <tissue evidence="3">Leaf</tissue>
    </source>
</reference>
<name>A0A7J7MGW5_9MAGN</name>
<dbReference type="PANTHER" id="PTHR34199:SF2">
    <property type="entry name" value="NUMOD3 MOTIF FAMILY PROTEIN, EXPRESSED"/>
    <property type="match status" value="1"/>
</dbReference>
<feature type="region of interest" description="Disordered" evidence="1">
    <location>
        <begin position="84"/>
        <end position="149"/>
    </location>
</feature>
<feature type="domain" description="Nuclease associated modular" evidence="2">
    <location>
        <begin position="123"/>
        <end position="143"/>
    </location>
</feature>
<dbReference type="AlphaFoldDB" id="A0A7J7MGW5"/>
<proteinExistence type="predicted"/>
<dbReference type="EMBL" id="JACGCM010001548">
    <property type="protein sequence ID" value="KAF6153968.1"/>
    <property type="molecule type" value="Genomic_DNA"/>
</dbReference>